<evidence type="ECO:0000256" key="4">
    <source>
        <dbReference type="ARBA" id="ARBA00023172"/>
    </source>
</evidence>
<dbReference type="InterPro" id="IPR011946">
    <property type="entry name" value="Integrase_integron-type"/>
</dbReference>
<evidence type="ECO:0000259" key="5">
    <source>
        <dbReference type="PROSITE" id="PS51898"/>
    </source>
</evidence>
<dbReference type="InterPro" id="IPR004107">
    <property type="entry name" value="Integrase_SAM-like_N"/>
</dbReference>
<dbReference type="Pfam" id="PF13495">
    <property type="entry name" value="Phage_int_SAM_4"/>
    <property type="match status" value="1"/>
</dbReference>
<evidence type="ECO:0000256" key="1">
    <source>
        <dbReference type="ARBA" id="ARBA00008857"/>
    </source>
</evidence>
<dbReference type="InterPro" id="IPR010998">
    <property type="entry name" value="Integrase_recombinase_N"/>
</dbReference>
<evidence type="ECO:0000256" key="2">
    <source>
        <dbReference type="ARBA" id="ARBA00022908"/>
    </source>
</evidence>
<dbReference type="Gene3D" id="1.10.150.130">
    <property type="match status" value="1"/>
</dbReference>
<dbReference type="EMBL" id="VMNH01000009">
    <property type="protein sequence ID" value="TVO75100.1"/>
    <property type="molecule type" value="Genomic_DNA"/>
</dbReference>
<dbReference type="NCBIfam" id="TIGR02249">
    <property type="entry name" value="integrase_gron"/>
    <property type="match status" value="1"/>
</dbReference>
<evidence type="ECO:0000313" key="6">
    <source>
        <dbReference type="EMBL" id="TVO75100.1"/>
    </source>
</evidence>
<dbReference type="PROSITE" id="PS51898">
    <property type="entry name" value="TYR_RECOMBINASE"/>
    <property type="match status" value="1"/>
</dbReference>
<organism evidence="6 7">
    <name type="scientific">Sedimenticola selenatireducens</name>
    <dbReference type="NCBI Taxonomy" id="191960"/>
    <lineage>
        <taxon>Bacteria</taxon>
        <taxon>Pseudomonadati</taxon>
        <taxon>Pseudomonadota</taxon>
        <taxon>Gammaproteobacteria</taxon>
        <taxon>Chromatiales</taxon>
        <taxon>Sedimenticolaceae</taxon>
        <taxon>Sedimenticola</taxon>
    </lineage>
</organism>
<dbReference type="PANTHER" id="PTHR30349">
    <property type="entry name" value="PHAGE INTEGRASE-RELATED"/>
    <property type="match status" value="1"/>
</dbReference>
<keyword evidence="7" id="KW-1185">Reference proteome</keyword>
<keyword evidence="4" id="KW-0233">DNA recombination</keyword>
<dbReference type="CDD" id="cd01193">
    <property type="entry name" value="INT_IntI_C"/>
    <property type="match status" value="1"/>
</dbReference>
<comment type="similarity">
    <text evidence="1">Belongs to the 'phage' integrase family.</text>
</comment>
<dbReference type="AlphaFoldDB" id="A0A557SCF5"/>
<proteinExistence type="inferred from homology"/>
<dbReference type="InterPro" id="IPR013762">
    <property type="entry name" value="Integrase-like_cat_sf"/>
</dbReference>
<evidence type="ECO:0000256" key="3">
    <source>
        <dbReference type="ARBA" id="ARBA00023125"/>
    </source>
</evidence>
<name>A0A557SCF5_9GAMM</name>
<gene>
    <name evidence="6" type="ORF">FHP88_08795</name>
</gene>
<dbReference type="GO" id="GO:0003677">
    <property type="term" value="F:DNA binding"/>
    <property type="evidence" value="ECO:0007669"/>
    <property type="project" value="UniProtKB-KW"/>
</dbReference>
<keyword evidence="2" id="KW-0229">DNA integration</keyword>
<dbReference type="SUPFAM" id="SSF56349">
    <property type="entry name" value="DNA breaking-rejoining enzymes"/>
    <property type="match status" value="1"/>
</dbReference>
<protein>
    <submittedName>
        <fullName evidence="6">Integron integrase</fullName>
    </submittedName>
</protein>
<dbReference type="GO" id="GO:0015074">
    <property type="term" value="P:DNA integration"/>
    <property type="evidence" value="ECO:0007669"/>
    <property type="project" value="UniProtKB-KW"/>
</dbReference>
<reference evidence="6 7" key="1">
    <citation type="submission" date="2019-07" db="EMBL/GenBank/DDBJ databases">
        <title>The pathways for chlorine oxyanion respiration interact through the shared metabolite chlorate.</title>
        <authorList>
            <person name="Barnum T.P."/>
            <person name="Cheng Y."/>
            <person name="Hill K.A."/>
            <person name="Lucas L.N."/>
            <person name="Carlson H.K."/>
            <person name="Coates J.D."/>
        </authorList>
    </citation>
    <scope>NUCLEOTIDE SEQUENCE [LARGE SCALE GENOMIC DNA]</scope>
    <source>
        <strain evidence="6 7">BK-1</strain>
    </source>
</reference>
<feature type="domain" description="Tyr recombinase" evidence="5">
    <location>
        <begin position="104"/>
        <end position="319"/>
    </location>
</feature>
<dbReference type="OrthoDB" id="9801717at2"/>
<dbReference type="Pfam" id="PF00589">
    <property type="entry name" value="Phage_integrase"/>
    <property type="match status" value="1"/>
</dbReference>
<evidence type="ECO:0000313" key="7">
    <source>
        <dbReference type="Proteomes" id="UP000316649"/>
    </source>
</evidence>
<dbReference type="InterPro" id="IPR002104">
    <property type="entry name" value="Integrase_catalytic"/>
</dbReference>
<dbReference type="Proteomes" id="UP000316649">
    <property type="component" value="Unassembled WGS sequence"/>
</dbReference>
<dbReference type="GO" id="GO:0006310">
    <property type="term" value="P:DNA recombination"/>
    <property type="evidence" value="ECO:0007669"/>
    <property type="project" value="UniProtKB-KW"/>
</dbReference>
<dbReference type="InterPro" id="IPR050090">
    <property type="entry name" value="Tyrosine_recombinase_XerCD"/>
</dbReference>
<dbReference type="Gene3D" id="1.10.443.10">
    <property type="entry name" value="Intergrase catalytic core"/>
    <property type="match status" value="1"/>
</dbReference>
<keyword evidence="3" id="KW-0238">DNA-binding</keyword>
<dbReference type="PANTHER" id="PTHR30349:SF64">
    <property type="entry name" value="PROPHAGE INTEGRASE INTD-RELATED"/>
    <property type="match status" value="1"/>
</dbReference>
<dbReference type="InterPro" id="IPR011010">
    <property type="entry name" value="DNA_brk_join_enz"/>
</dbReference>
<comment type="caution">
    <text evidence="6">The sequence shown here is derived from an EMBL/GenBank/DDBJ whole genome shotgun (WGS) entry which is preliminary data.</text>
</comment>
<sequence>MFQTKSPFLIGIRNQMRAMNYSDKTSDAYLLRIRGFIRFHHNKHPDEMGADECGQYLSYLATVKNVTASTQKQALCALVWMYKHHLQKDIGYINGVNYATKPKRLPVVLTKTETANVLNNMKREGFTNWLIANLLYGAGLRISECLRLRIKDIDFEYQTITVRSGKGNKDRTTLLPASLIQPIKRQMQQAEQAHEKDTKKGIGVTLPFALARKYKSAPHDWGWYYLFPAIGYAVDKETGEQKRHHVYQTTPQKAIKSAVRRSKITKPATAHTLRHSFATHMLQDGNDIRRVQELLGHKDLNTTMIYTHVLENNGKAITSPLETLSSASTINRAPSYVHLRTATHAQG</sequence>
<dbReference type="RefSeq" id="WP_144358672.1">
    <property type="nucleotide sequence ID" value="NZ_VMNH01000009.1"/>
</dbReference>
<accession>A0A557SCF5</accession>